<accession>A0A328UBA8</accession>
<sequence length="188" mass="21125">MYNYLLAILLIMLLAGCSGARGEEFELSGKITEIDKANHYVYVDKQGPIKVKDYDELEVGQQVTFVLYSTDPDDVWDPEKIKVKSVEMEERGLQGSIAIEHEGPHTTAIYTFINSSDEQITVIGGARYILMKDDQVAEKGSVPIKDYLDLQPGEEYIDKKTFSNLQAGSYTVQVEWNQVVATSAFEIE</sequence>
<keyword evidence="2" id="KW-1185">Reference proteome</keyword>
<protein>
    <submittedName>
        <fullName evidence="1">Uncharacterized protein</fullName>
    </submittedName>
</protein>
<name>A0A328UBA8_9BACL</name>
<proteinExistence type="predicted"/>
<gene>
    <name evidence="1" type="ORF">DL346_02185</name>
</gene>
<organism evidence="1 2">
    <name type="scientific">Paenibacillus montanisoli</name>
    <dbReference type="NCBI Taxonomy" id="2081970"/>
    <lineage>
        <taxon>Bacteria</taxon>
        <taxon>Bacillati</taxon>
        <taxon>Bacillota</taxon>
        <taxon>Bacilli</taxon>
        <taxon>Bacillales</taxon>
        <taxon>Paenibacillaceae</taxon>
        <taxon>Paenibacillus</taxon>
    </lineage>
</organism>
<evidence type="ECO:0000313" key="1">
    <source>
        <dbReference type="EMBL" id="RAP77326.1"/>
    </source>
</evidence>
<dbReference type="AlphaFoldDB" id="A0A328UBA8"/>
<dbReference type="OrthoDB" id="2622928at2"/>
<reference evidence="1 2" key="1">
    <citation type="submission" date="2018-06" db="EMBL/GenBank/DDBJ databases">
        <title>Paenibacillus montanisoli sp. nov., isolated from mountain area soil.</title>
        <authorList>
            <person name="Wu M."/>
        </authorList>
    </citation>
    <scope>NUCLEOTIDE SEQUENCE [LARGE SCALE GENOMIC DNA]</scope>
    <source>
        <strain evidence="1 2">RA17</strain>
    </source>
</reference>
<comment type="caution">
    <text evidence="1">The sequence shown here is derived from an EMBL/GenBank/DDBJ whole genome shotgun (WGS) entry which is preliminary data.</text>
</comment>
<dbReference type="Proteomes" id="UP000249260">
    <property type="component" value="Unassembled WGS sequence"/>
</dbReference>
<dbReference type="EMBL" id="QLUW01000001">
    <property type="protein sequence ID" value="RAP77326.1"/>
    <property type="molecule type" value="Genomic_DNA"/>
</dbReference>
<evidence type="ECO:0000313" key="2">
    <source>
        <dbReference type="Proteomes" id="UP000249260"/>
    </source>
</evidence>
<dbReference type="RefSeq" id="WP_112880450.1">
    <property type="nucleotide sequence ID" value="NZ_QLUW01000001.1"/>
</dbReference>